<reference evidence="2 3" key="3">
    <citation type="journal article" date="2017" name="G3 (Bethesda)">
        <title>Comparative analysis highlights variable genome content of wheat rusts and divergence of the mating loci.</title>
        <authorList>
            <person name="Cuomo C.A."/>
            <person name="Bakkeren G."/>
            <person name="Khalil H.B."/>
            <person name="Panwar V."/>
            <person name="Joly D."/>
            <person name="Linning R."/>
            <person name="Sakthikumar S."/>
            <person name="Song X."/>
            <person name="Adiconis X."/>
            <person name="Fan L."/>
            <person name="Goldberg J.M."/>
            <person name="Levin J.Z."/>
            <person name="Young S."/>
            <person name="Zeng Q."/>
            <person name="Anikster Y."/>
            <person name="Bruce M."/>
            <person name="Wang M."/>
            <person name="Yin C."/>
            <person name="McCallum B."/>
            <person name="Szabo L.J."/>
            <person name="Hulbert S."/>
            <person name="Chen X."/>
            <person name="Fellers J.P."/>
        </authorList>
    </citation>
    <scope>NUCLEOTIDE SEQUENCE</scope>
    <source>
        <strain evidence="2">isolate 1-1 / race 1 (BBBD)</strain>
        <strain evidence="3">Isolate 1-1 / race 1 (BBBD)</strain>
    </source>
</reference>
<reference evidence="1" key="2">
    <citation type="submission" date="2016-05" db="EMBL/GenBank/DDBJ databases">
        <title>Comparative analysis highlights variable genome content of wheat rusts and divergence of the mating loci.</title>
        <authorList>
            <person name="Cuomo C.A."/>
            <person name="Bakkeren G."/>
            <person name="Szabo L."/>
            <person name="Khalil H."/>
            <person name="Joly D."/>
            <person name="Goldberg J."/>
            <person name="Young S."/>
            <person name="Zeng Q."/>
            <person name="Fellers J."/>
        </authorList>
    </citation>
    <scope>NUCLEOTIDE SEQUENCE [LARGE SCALE GENOMIC DNA]</scope>
    <source>
        <strain evidence="1">1-1 BBBD Race 1</strain>
    </source>
</reference>
<dbReference type="EMBL" id="ADAS02012466">
    <property type="protein sequence ID" value="OAV84770.1"/>
    <property type="molecule type" value="Genomic_DNA"/>
</dbReference>
<dbReference type="AlphaFoldDB" id="A0A0C4FDM2"/>
<sequence>MLAHWGQVDTARFTLPDLEALTQSWVAKGGVSSVVDYQDFRRVWEPIQSYLLRKAHIDSVEEVRTLYYRSFLLGVQERVRDHLIKAKTMITTLDNQFKLPSFEILKEAVADVMKVGPFQSGNEVMKKMGQDRRPTAAAAPDKPPATVDEILRM</sequence>
<keyword evidence="3" id="KW-1185">Reference proteome</keyword>
<organism evidence="1">
    <name type="scientific">Puccinia triticina (isolate 1-1 / race 1 (BBBD))</name>
    <name type="common">Brown leaf rust fungus</name>
    <dbReference type="NCBI Taxonomy" id="630390"/>
    <lineage>
        <taxon>Eukaryota</taxon>
        <taxon>Fungi</taxon>
        <taxon>Dikarya</taxon>
        <taxon>Basidiomycota</taxon>
        <taxon>Pucciniomycotina</taxon>
        <taxon>Pucciniomycetes</taxon>
        <taxon>Pucciniales</taxon>
        <taxon>Pucciniaceae</taxon>
        <taxon>Puccinia</taxon>
    </lineage>
</organism>
<protein>
    <submittedName>
        <fullName evidence="1 2">Uncharacterized protein</fullName>
    </submittedName>
</protein>
<dbReference type="STRING" id="630390.A0A0C4FDM2"/>
<gene>
    <name evidence="1" type="ORF">PTTG_11328</name>
</gene>
<reference evidence="2" key="4">
    <citation type="submission" date="2025-05" db="UniProtKB">
        <authorList>
            <consortium name="EnsemblFungi"/>
        </authorList>
    </citation>
    <scope>IDENTIFICATION</scope>
    <source>
        <strain evidence="2">isolate 1-1 / race 1 (BBBD)</strain>
    </source>
</reference>
<name>A0A0C4FDM2_PUCT1</name>
<dbReference type="VEuPathDB" id="FungiDB:PTTG_11328"/>
<reference evidence="1" key="1">
    <citation type="submission" date="2009-11" db="EMBL/GenBank/DDBJ databases">
        <authorList>
            <consortium name="The Broad Institute Genome Sequencing Platform"/>
            <person name="Ward D."/>
            <person name="Feldgarden M."/>
            <person name="Earl A."/>
            <person name="Young S.K."/>
            <person name="Zeng Q."/>
            <person name="Koehrsen M."/>
            <person name="Alvarado L."/>
            <person name="Berlin A."/>
            <person name="Bochicchio J."/>
            <person name="Borenstein D."/>
            <person name="Chapman S.B."/>
            <person name="Chen Z."/>
            <person name="Engels R."/>
            <person name="Freedman E."/>
            <person name="Gellesch M."/>
            <person name="Goldberg J."/>
            <person name="Griggs A."/>
            <person name="Gujja S."/>
            <person name="Heilman E."/>
            <person name="Heiman D."/>
            <person name="Hepburn T."/>
            <person name="Howarth C."/>
            <person name="Jen D."/>
            <person name="Larson L."/>
            <person name="Lewis B."/>
            <person name="Mehta T."/>
            <person name="Park D."/>
            <person name="Pearson M."/>
            <person name="Roberts A."/>
            <person name="Saif S."/>
            <person name="Shea T."/>
            <person name="Shenoy N."/>
            <person name="Sisk P."/>
            <person name="Stolte C."/>
            <person name="Sykes S."/>
            <person name="Thomson T."/>
            <person name="Walk T."/>
            <person name="White J."/>
            <person name="Yandava C."/>
            <person name="Izard J."/>
            <person name="Baranova O.V."/>
            <person name="Blanton J.M."/>
            <person name="Tanner A.C."/>
            <person name="Dewhirst F.E."/>
            <person name="Haas B."/>
            <person name="Nusbaum C."/>
            <person name="Birren B."/>
        </authorList>
    </citation>
    <scope>NUCLEOTIDE SEQUENCE [LARGE SCALE GENOMIC DNA]</scope>
    <source>
        <strain evidence="1">1-1 BBBD Race 1</strain>
    </source>
</reference>
<proteinExistence type="predicted"/>
<evidence type="ECO:0000313" key="1">
    <source>
        <dbReference type="EMBL" id="OAV84770.1"/>
    </source>
</evidence>
<dbReference type="Proteomes" id="UP000005240">
    <property type="component" value="Unassembled WGS sequence"/>
</dbReference>
<accession>A0A0C4FDM2</accession>
<dbReference type="OrthoDB" id="2501372at2759"/>
<dbReference type="EnsemblFungi" id="PTTG_11328-t43_1">
    <property type="protein sequence ID" value="PTTG_11328-t43_1-p1"/>
    <property type="gene ID" value="PTTG_11328"/>
</dbReference>
<evidence type="ECO:0000313" key="3">
    <source>
        <dbReference type="Proteomes" id="UP000005240"/>
    </source>
</evidence>
<evidence type="ECO:0000313" key="2">
    <source>
        <dbReference type="EnsemblFungi" id="PTTG_11328-t43_1-p1"/>
    </source>
</evidence>